<feature type="domain" description="Helicase ATP-binding" evidence="4">
    <location>
        <begin position="54"/>
        <end position="228"/>
    </location>
</feature>
<dbReference type="SMART" id="SM00487">
    <property type="entry name" value="DEXDc"/>
    <property type="match status" value="1"/>
</dbReference>
<dbReference type="InterPro" id="IPR050496">
    <property type="entry name" value="SNF2_RAD54_helicase_repair"/>
</dbReference>
<name>A0AAF0EL57_9BASI</name>
<keyword evidence="1" id="KW-0547">Nucleotide-binding</keyword>
<sequence length="646" mass="72669">MKRPSPKHQKIFGRGLPVVDVVLDPELSRILRPHQIEGVKFMYEAVTGMASVDYGHASTGQGAILADEMGLGKTLQTITLIMTLLRQSCYFSSVSSGTVEKVLIVCPLTLVVNWKREFRKWVGRSSVGLLAVEGDGRSEVERFVSGRQYQVLILGYERLRNCVNELAKAFPSIGLIVCDEGHRLKSKDTKTTKCFDLLPTRRRLLLTGTPIQNDLREFYTMVDFVYPGLFDQYSVFKRVFEDPIMRSRLQHCSEEALKLGRARNKALATVTKGVIIRRTADLLESYLPSKYEMMLFCTMSPIQLRIYGLCSEFVSNQLALGKGRNFLPYITLLRQLCNSPDLLRQDLSYIPRETESEVQALTRAVETLLDQKSLCSSASLGNSGKMMVLHRLLTSIHRHTKDRVIIVSNYTSTLDMLQRYCVQQNFTTLRLDGRTKAGARSKLVQQFNKQADRSEAEPFVFLLSSKSGGVGLNLIGGNRLILFDSDWNPASDRQAMARIHRDGQKKSCYIYPAQVSSAMDYDKTQRRKLARQLTGLLHFDFGTHAASFPFDDMLQQAQLMEGEESPSTPVAPPDLLCADPTTCTKPPSDTVNDDTLFLERLLTKYLRPSTIPISYGRGGKLSYVFIKPPEVAPPSHTLAEPLRPEP</sequence>
<dbReference type="GO" id="GO:0007131">
    <property type="term" value="P:reciprocal meiotic recombination"/>
    <property type="evidence" value="ECO:0007669"/>
    <property type="project" value="TreeGrafter"/>
</dbReference>
<dbReference type="CDD" id="cd18793">
    <property type="entry name" value="SF2_C_SNF"/>
    <property type="match status" value="1"/>
</dbReference>
<dbReference type="InterPro" id="IPR049730">
    <property type="entry name" value="SNF2/RAD54-like_C"/>
</dbReference>
<dbReference type="SUPFAM" id="SSF52540">
    <property type="entry name" value="P-loop containing nucleoside triphosphate hydrolases"/>
    <property type="match status" value="2"/>
</dbReference>
<dbReference type="InterPro" id="IPR001650">
    <property type="entry name" value="Helicase_C-like"/>
</dbReference>
<dbReference type="PANTHER" id="PTHR45629">
    <property type="entry name" value="SNF2/RAD54 FAMILY MEMBER"/>
    <property type="match status" value="1"/>
</dbReference>
<keyword evidence="3" id="KW-0067">ATP-binding</keyword>
<dbReference type="InterPro" id="IPR000330">
    <property type="entry name" value="SNF2_N"/>
</dbReference>
<evidence type="ECO:0000259" key="4">
    <source>
        <dbReference type="PROSITE" id="PS51192"/>
    </source>
</evidence>
<evidence type="ECO:0000256" key="3">
    <source>
        <dbReference type="ARBA" id="ARBA00022840"/>
    </source>
</evidence>
<dbReference type="Gene3D" id="3.40.50.300">
    <property type="entry name" value="P-loop containing nucleotide triphosphate hydrolases"/>
    <property type="match status" value="1"/>
</dbReference>
<keyword evidence="6" id="KW-0347">Helicase</keyword>
<dbReference type="PROSITE" id="PS51192">
    <property type="entry name" value="HELICASE_ATP_BIND_1"/>
    <property type="match status" value="1"/>
</dbReference>
<dbReference type="Gene3D" id="1.20.120.850">
    <property type="entry name" value="SWI2/SNF2 ATPases, N-terminal domain"/>
    <property type="match status" value="1"/>
</dbReference>
<dbReference type="GO" id="GO:0016787">
    <property type="term" value="F:hydrolase activity"/>
    <property type="evidence" value="ECO:0007669"/>
    <property type="project" value="UniProtKB-KW"/>
</dbReference>
<dbReference type="InterPro" id="IPR038718">
    <property type="entry name" value="SNF2-like_sf"/>
</dbReference>
<reference evidence="6" key="1">
    <citation type="submission" date="2023-03" db="EMBL/GenBank/DDBJ databases">
        <title>Mating type loci evolution in Malassezia.</title>
        <authorList>
            <person name="Coelho M.A."/>
        </authorList>
    </citation>
    <scope>NUCLEOTIDE SEQUENCE</scope>
    <source>
        <strain evidence="6">CBS 9557</strain>
    </source>
</reference>
<dbReference type="GO" id="GO:0015616">
    <property type="term" value="F:DNA translocase activity"/>
    <property type="evidence" value="ECO:0007669"/>
    <property type="project" value="TreeGrafter"/>
</dbReference>
<organism evidence="6 7">
    <name type="scientific">Malassezia nana</name>
    <dbReference type="NCBI Taxonomy" id="180528"/>
    <lineage>
        <taxon>Eukaryota</taxon>
        <taxon>Fungi</taxon>
        <taxon>Dikarya</taxon>
        <taxon>Basidiomycota</taxon>
        <taxon>Ustilaginomycotina</taxon>
        <taxon>Malasseziomycetes</taxon>
        <taxon>Malasseziales</taxon>
        <taxon>Malasseziaceae</taxon>
        <taxon>Malassezia</taxon>
    </lineage>
</organism>
<dbReference type="GO" id="GO:0005524">
    <property type="term" value="F:ATP binding"/>
    <property type="evidence" value="ECO:0007669"/>
    <property type="project" value="InterPro"/>
</dbReference>
<evidence type="ECO:0000256" key="2">
    <source>
        <dbReference type="ARBA" id="ARBA00022801"/>
    </source>
</evidence>
<dbReference type="PROSITE" id="PS51194">
    <property type="entry name" value="HELICASE_CTER"/>
    <property type="match status" value="1"/>
</dbReference>
<accession>A0AAF0EL57</accession>
<dbReference type="Pfam" id="PF00271">
    <property type="entry name" value="Helicase_C"/>
    <property type="match status" value="1"/>
</dbReference>
<dbReference type="InterPro" id="IPR027417">
    <property type="entry name" value="P-loop_NTPase"/>
</dbReference>
<dbReference type="GO" id="GO:0004386">
    <property type="term" value="F:helicase activity"/>
    <property type="evidence" value="ECO:0007669"/>
    <property type="project" value="UniProtKB-KW"/>
</dbReference>
<proteinExistence type="predicted"/>
<dbReference type="EMBL" id="CP119897">
    <property type="protein sequence ID" value="WFD28437.1"/>
    <property type="molecule type" value="Genomic_DNA"/>
</dbReference>
<dbReference type="AlphaFoldDB" id="A0AAF0EL57"/>
<protein>
    <submittedName>
        <fullName evidence="6">Helicase</fullName>
    </submittedName>
</protein>
<evidence type="ECO:0000259" key="5">
    <source>
        <dbReference type="PROSITE" id="PS51194"/>
    </source>
</evidence>
<gene>
    <name evidence="6" type="primary">RDH54</name>
    <name evidence="6" type="ORF">MNAN1_003448</name>
</gene>
<feature type="domain" description="Helicase C-terminal" evidence="5">
    <location>
        <begin position="388"/>
        <end position="554"/>
    </location>
</feature>
<keyword evidence="7" id="KW-1185">Reference proteome</keyword>
<dbReference type="GO" id="GO:0005634">
    <property type="term" value="C:nucleus"/>
    <property type="evidence" value="ECO:0007669"/>
    <property type="project" value="TreeGrafter"/>
</dbReference>
<keyword evidence="2" id="KW-0378">Hydrolase</keyword>
<dbReference type="Gene3D" id="3.40.50.10810">
    <property type="entry name" value="Tandem AAA-ATPase domain"/>
    <property type="match status" value="1"/>
</dbReference>
<dbReference type="GO" id="GO:0000724">
    <property type="term" value="P:double-strand break repair via homologous recombination"/>
    <property type="evidence" value="ECO:0007669"/>
    <property type="project" value="TreeGrafter"/>
</dbReference>
<evidence type="ECO:0000313" key="6">
    <source>
        <dbReference type="EMBL" id="WFD28437.1"/>
    </source>
</evidence>
<evidence type="ECO:0000313" key="7">
    <source>
        <dbReference type="Proteomes" id="UP001213623"/>
    </source>
</evidence>
<dbReference type="InterPro" id="IPR014001">
    <property type="entry name" value="Helicase_ATP-bd"/>
</dbReference>
<dbReference type="Pfam" id="PF00176">
    <property type="entry name" value="SNF2-rel_dom"/>
    <property type="match status" value="1"/>
</dbReference>
<dbReference type="PANTHER" id="PTHR45629:SF7">
    <property type="entry name" value="DNA EXCISION REPAIR PROTEIN ERCC-6-RELATED"/>
    <property type="match status" value="1"/>
</dbReference>
<evidence type="ECO:0000256" key="1">
    <source>
        <dbReference type="ARBA" id="ARBA00022741"/>
    </source>
</evidence>
<dbReference type="SMART" id="SM00490">
    <property type="entry name" value="HELICc"/>
    <property type="match status" value="1"/>
</dbReference>
<dbReference type="Proteomes" id="UP001213623">
    <property type="component" value="Chromosome 6"/>
</dbReference>
<dbReference type="CDD" id="cd18004">
    <property type="entry name" value="DEXHc_RAD54"/>
    <property type="match status" value="1"/>
</dbReference>